<evidence type="ECO:0000259" key="5">
    <source>
        <dbReference type="PROSITE" id="PS51387"/>
    </source>
</evidence>
<evidence type="ECO:0000313" key="6">
    <source>
        <dbReference type="EMBL" id="EXJ72930.1"/>
    </source>
</evidence>
<dbReference type="Gene3D" id="3.30.465.10">
    <property type="match status" value="1"/>
</dbReference>
<gene>
    <name evidence="6" type="ORF">A1O5_04079</name>
</gene>
<protein>
    <recommendedName>
        <fullName evidence="5">FAD-binding PCMH-type domain-containing protein</fullName>
    </recommendedName>
</protein>
<dbReference type="GO" id="GO:0071949">
    <property type="term" value="F:FAD binding"/>
    <property type="evidence" value="ECO:0007669"/>
    <property type="project" value="InterPro"/>
</dbReference>
<keyword evidence="7" id="KW-1185">Reference proteome</keyword>
<dbReference type="PANTHER" id="PTHR11748:SF114">
    <property type="entry name" value="ARYL-ALCOHOL OXIDASE VANILLYL-ALCOHOL OXIDASE (AFU_ORTHOLOGUE AFUA_3G09500)-RELATED"/>
    <property type="match status" value="1"/>
</dbReference>
<dbReference type="Gene3D" id="3.30.43.10">
    <property type="entry name" value="Uridine Diphospho-n-acetylenolpyruvylglucosamine Reductase, domain 2"/>
    <property type="match status" value="1"/>
</dbReference>
<dbReference type="GO" id="GO:0004458">
    <property type="term" value="F:D-lactate dehydrogenase (cytochrome) activity"/>
    <property type="evidence" value="ECO:0007669"/>
    <property type="project" value="TreeGrafter"/>
</dbReference>
<evidence type="ECO:0000313" key="7">
    <source>
        <dbReference type="Proteomes" id="UP000019471"/>
    </source>
</evidence>
<dbReference type="InterPro" id="IPR016169">
    <property type="entry name" value="FAD-bd_PCMH_sub2"/>
</dbReference>
<feature type="domain" description="FAD-binding PCMH-type" evidence="5">
    <location>
        <begin position="86"/>
        <end position="272"/>
    </location>
</feature>
<dbReference type="InterPro" id="IPR006094">
    <property type="entry name" value="Oxid_FAD_bind_N"/>
</dbReference>
<evidence type="ECO:0000256" key="4">
    <source>
        <dbReference type="ARBA" id="ARBA00023002"/>
    </source>
</evidence>
<dbReference type="AlphaFoldDB" id="W9X6I8"/>
<dbReference type="SUPFAM" id="SSF56176">
    <property type="entry name" value="FAD-binding/transporter-associated domain-like"/>
    <property type="match status" value="1"/>
</dbReference>
<dbReference type="InterPro" id="IPR016166">
    <property type="entry name" value="FAD-bd_PCMH"/>
</dbReference>
<reference evidence="6 7" key="1">
    <citation type="submission" date="2013-03" db="EMBL/GenBank/DDBJ databases">
        <title>The Genome Sequence of Cladophialophora psammophila CBS 110553.</title>
        <authorList>
            <consortium name="The Broad Institute Genomics Platform"/>
            <person name="Cuomo C."/>
            <person name="de Hoog S."/>
            <person name="Gorbushina A."/>
            <person name="Walker B."/>
            <person name="Young S.K."/>
            <person name="Zeng Q."/>
            <person name="Gargeya S."/>
            <person name="Fitzgerald M."/>
            <person name="Haas B."/>
            <person name="Abouelleil A."/>
            <person name="Allen A.W."/>
            <person name="Alvarado L."/>
            <person name="Arachchi H.M."/>
            <person name="Berlin A.M."/>
            <person name="Chapman S.B."/>
            <person name="Gainer-Dewar J."/>
            <person name="Goldberg J."/>
            <person name="Griggs A."/>
            <person name="Gujja S."/>
            <person name="Hansen M."/>
            <person name="Howarth C."/>
            <person name="Imamovic A."/>
            <person name="Ireland A."/>
            <person name="Larimer J."/>
            <person name="McCowan C."/>
            <person name="Murphy C."/>
            <person name="Pearson M."/>
            <person name="Poon T.W."/>
            <person name="Priest M."/>
            <person name="Roberts A."/>
            <person name="Saif S."/>
            <person name="Shea T."/>
            <person name="Sisk P."/>
            <person name="Sykes S."/>
            <person name="Wortman J."/>
            <person name="Nusbaum C."/>
            <person name="Birren B."/>
        </authorList>
    </citation>
    <scope>NUCLEOTIDE SEQUENCE [LARGE SCALE GENOMIC DNA]</scope>
    <source>
        <strain evidence="6 7">CBS 110553</strain>
    </source>
</reference>
<dbReference type="RefSeq" id="XP_007742877.1">
    <property type="nucleotide sequence ID" value="XM_007744687.1"/>
</dbReference>
<dbReference type="Pfam" id="PF02913">
    <property type="entry name" value="FAD-oxidase_C"/>
    <property type="match status" value="1"/>
</dbReference>
<dbReference type="OrthoDB" id="5332616at2759"/>
<dbReference type="GO" id="GO:1903457">
    <property type="term" value="P:lactate catabolic process"/>
    <property type="evidence" value="ECO:0007669"/>
    <property type="project" value="TreeGrafter"/>
</dbReference>
<evidence type="ECO:0000256" key="1">
    <source>
        <dbReference type="ARBA" id="ARBA00001974"/>
    </source>
</evidence>
<keyword evidence="3" id="KW-0274">FAD</keyword>
<evidence type="ECO:0000256" key="3">
    <source>
        <dbReference type="ARBA" id="ARBA00022827"/>
    </source>
</evidence>
<sequence>MAAQKPFALALEQRQNDMANAVLDTWKKTVERTPTIEILPPSLDRTTWMSVLAEFRTILGDDGVLVGHEQRTRYVDPYAKEHDEQEKRGSAATLLPVTVEEIQAILRLCNKHQIPLWTVSRGKNLGYGGSAARVKGSMILDLQRMRKIIEINEKYSYYTVEPGVTFFDIYRAIQDQKKNIWCSVPALGWGSIVGNALDRGWGYTPAGDHSNQICGIEVLLADGTLVRTGAGGLNESPCWPLFRGGYGPTYESMFSQSNFGIVTKLSLWASPSPQGFMACRVDIEDEEGLAPMIDAFRDLLLRDAIQNHPLIGNIPREIVKRGGREKFYQGNDAIPDARLKEIQHELGIGYWSARFALYGPKEIIEPNYKRCQEVFDRLPGAKLTGRAFYPSEGRTLLSPEDLPHEERTVETGTPSMMALKAVEYRGKDGGHISFSPVLPPDGKTALSFYYAAKSLCAKYSFDYFGGLHLYARHLTMIDMIYFDRQSHAERQNAHQLFVELVHLARQQGFSEYRAHIDYMDLVAEQYDFNGGSLMKLNERIKDALDPNGILSPGKQGIWPQTYRGKKDLEMVNGGMVTNGSKNGGNVVVAMKDLTIGKPTEGWNQPVLMF</sequence>
<dbReference type="GO" id="GO:0008720">
    <property type="term" value="F:D-lactate dehydrogenase (NAD+) activity"/>
    <property type="evidence" value="ECO:0007669"/>
    <property type="project" value="TreeGrafter"/>
</dbReference>
<dbReference type="Pfam" id="PF01565">
    <property type="entry name" value="FAD_binding_4"/>
    <property type="match status" value="1"/>
</dbReference>
<dbReference type="SUPFAM" id="SSF55103">
    <property type="entry name" value="FAD-linked oxidases, C-terminal domain"/>
    <property type="match status" value="1"/>
</dbReference>
<keyword evidence="2" id="KW-0285">Flavoprotein</keyword>
<dbReference type="HOGENOM" id="CLU_024402_0_1_1"/>
<dbReference type="InterPro" id="IPR016171">
    <property type="entry name" value="Vanillyl_alc_oxidase_C-sub2"/>
</dbReference>
<dbReference type="PROSITE" id="PS51387">
    <property type="entry name" value="FAD_PCMH"/>
    <property type="match status" value="1"/>
</dbReference>
<dbReference type="InterPro" id="IPR016170">
    <property type="entry name" value="Cytok_DH_C_sf"/>
</dbReference>
<dbReference type="GO" id="GO:0005739">
    <property type="term" value="C:mitochondrion"/>
    <property type="evidence" value="ECO:0007669"/>
    <property type="project" value="TreeGrafter"/>
</dbReference>
<dbReference type="GeneID" id="19188804"/>
<dbReference type="EMBL" id="AMGX01000005">
    <property type="protein sequence ID" value="EXJ72930.1"/>
    <property type="molecule type" value="Genomic_DNA"/>
</dbReference>
<dbReference type="Proteomes" id="UP000019471">
    <property type="component" value="Unassembled WGS sequence"/>
</dbReference>
<dbReference type="InterPro" id="IPR004113">
    <property type="entry name" value="FAD-bd_oxidored_4_C"/>
</dbReference>
<evidence type="ECO:0000256" key="2">
    <source>
        <dbReference type="ARBA" id="ARBA00022630"/>
    </source>
</evidence>
<dbReference type="InterPro" id="IPR036318">
    <property type="entry name" value="FAD-bd_PCMH-like_sf"/>
</dbReference>
<dbReference type="Gene3D" id="3.40.462.10">
    <property type="entry name" value="FAD-linked oxidases, C-terminal domain"/>
    <property type="match status" value="1"/>
</dbReference>
<dbReference type="InterPro" id="IPR016167">
    <property type="entry name" value="FAD-bd_PCMH_sub1"/>
</dbReference>
<dbReference type="STRING" id="1182543.W9X6I8"/>
<dbReference type="Gene3D" id="1.10.45.10">
    <property type="entry name" value="Vanillyl-alcohol Oxidase, Chain A, domain 4"/>
    <property type="match status" value="1"/>
</dbReference>
<proteinExistence type="predicted"/>
<organism evidence="6 7">
    <name type="scientific">Cladophialophora psammophila CBS 110553</name>
    <dbReference type="NCBI Taxonomy" id="1182543"/>
    <lineage>
        <taxon>Eukaryota</taxon>
        <taxon>Fungi</taxon>
        <taxon>Dikarya</taxon>
        <taxon>Ascomycota</taxon>
        <taxon>Pezizomycotina</taxon>
        <taxon>Eurotiomycetes</taxon>
        <taxon>Chaetothyriomycetidae</taxon>
        <taxon>Chaetothyriales</taxon>
        <taxon>Herpotrichiellaceae</taxon>
        <taxon>Cladophialophora</taxon>
    </lineage>
</organism>
<dbReference type="InterPro" id="IPR016164">
    <property type="entry name" value="FAD-linked_Oxase-like_C"/>
</dbReference>
<accession>W9X6I8</accession>
<dbReference type="PANTHER" id="PTHR11748">
    <property type="entry name" value="D-LACTATE DEHYDROGENASE"/>
    <property type="match status" value="1"/>
</dbReference>
<comment type="caution">
    <text evidence="6">The sequence shown here is derived from an EMBL/GenBank/DDBJ whole genome shotgun (WGS) entry which is preliminary data.</text>
</comment>
<dbReference type="eggNOG" id="KOG1232">
    <property type="taxonomic scope" value="Eukaryota"/>
</dbReference>
<comment type="cofactor">
    <cofactor evidence="1">
        <name>FAD</name>
        <dbReference type="ChEBI" id="CHEBI:57692"/>
    </cofactor>
</comment>
<keyword evidence="4" id="KW-0560">Oxidoreductase</keyword>
<name>W9X6I8_9EURO</name>